<dbReference type="EMBL" id="AMZN01000121">
    <property type="protein sequence ID" value="ELR68332.1"/>
    <property type="molecule type" value="Genomic_DNA"/>
</dbReference>
<name>L8JLS2_9BACT</name>
<keyword evidence="2" id="KW-1185">Reference proteome</keyword>
<organism evidence="1 2">
    <name type="scientific">Fulvivirga imtechensis AK7</name>
    <dbReference type="NCBI Taxonomy" id="1237149"/>
    <lineage>
        <taxon>Bacteria</taxon>
        <taxon>Pseudomonadati</taxon>
        <taxon>Bacteroidota</taxon>
        <taxon>Cytophagia</taxon>
        <taxon>Cytophagales</taxon>
        <taxon>Fulvivirgaceae</taxon>
        <taxon>Fulvivirga</taxon>
    </lineage>
</organism>
<reference evidence="1 2" key="1">
    <citation type="submission" date="2012-12" db="EMBL/GenBank/DDBJ databases">
        <title>Genome assembly of Fulvivirga imtechensis AK7.</title>
        <authorList>
            <person name="Nupur N."/>
            <person name="Khatri I."/>
            <person name="Kumar R."/>
            <person name="Subramanian S."/>
            <person name="Pinnaka A."/>
        </authorList>
    </citation>
    <scope>NUCLEOTIDE SEQUENCE [LARGE SCALE GENOMIC DNA]</scope>
    <source>
        <strain evidence="1 2">AK7</strain>
    </source>
</reference>
<sequence length="66" mass="7463">MTDPNSGDGPYTAFVRVNRKRALRLIEVAGLNVRDDRGKRKLFDTVEDAFEEAEEFIKGFNISVST</sequence>
<protein>
    <submittedName>
        <fullName evidence="1">Uncharacterized protein</fullName>
    </submittedName>
</protein>
<evidence type="ECO:0000313" key="1">
    <source>
        <dbReference type="EMBL" id="ELR68332.1"/>
    </source>
</evidence>
<gene>
    <name evidence="1" type="ORF">C900_00520</name>
</gene>
<evidence type="ECO:0000313" key="2">
    <source>
        <dbReference type="Proteomes" id="UP000011135"/>
    </source>
</evidence>
<accession>L8JLS2</accession>
<proteinExistence type="predicted"/>
<dbReference type="STRING" id="1237149.C900_00520"/>
<dbReference type="AlphaFoldDB" id="L8JLS2"/>
<dbReference type="Proteomes" id="UP000011135">
    <property type="component" value="Unassembled WGS sequence"/>
</dbReference>
<comment type="caution">
    <text evidence="1">The sequence shown here is derived from an EMBL/GenBank/DDBJ whole genome shotgun (WGS) entry which is preliminary data.</text>
</comment>